<reference evidence="3 4" key="1">
    <citation type="submission" date="2018-10" db="EMBL/GenBank/DDBJ databases">
        <title>Aeromicrobium sp. 9W16Y-2 whole genome shotgun sequence.</title>
        <authorList>
            <person name="Li F."/>
        </authorList>
    </citation>
    <scope>NUCLEOTIDE SEQUENCE [LARGE SCALE GENOMIC DNA]</scope>
    <source>
        <strain evidence="3 4">9W16Y-2</strain>
    </source>
</reference>
<evidence type="ECO:0000313" key="3">
    <source>
        <dbReference type="EMBL" id="RLV55371.1"/>
    </source>
</evidence>
<dbReference type="InterPro" id="IPR011032">
    <property type="entry name" value="GroES-like_sf"/>
</dbReference>
<proteinExistence type="predicted"/>
<dbReference type="InterPro" id="IPR036291">
    <property type="entry name" value="NAD(P)-bd_dom_sf"/>
</dbReference>
<evidence type="ECO:0000259" key="2">
    <source>
        <dbReference type="SMART" id="SM00829"/>
    </source>
</evidence>
<dbReference type="Gene3D" id="3.40.50.720">
    <property type="entry name" value="NAD(P)-binding Rossmann-like Domain"/>
    <property type="match status" value="1"/>
</dbReference>
<dbReference type="SUPFAM" id="SSF50129">
    <property type="entry name" value="GroES-like"/>
    <property type="match status" value="1"/>
</dbReference>
<evidence type="ECO:0000313" key="4">
    <source>
        <dbReference type="Proteomes" id="UP000282515"/>
    </source>
</evidence>
<dbReference type="PANTHER" id="PTHR43205">
    <property type="entry name" value="PROSTAGLANDIN REDUCTASE"/>
    <property type="match status" value="1"/>
</dbReference>
<dbReference type="Proteomes" id="UP000282515">
    <property type="component" value="Unassembled WGS sequence"/>
</dbReference>
<keyword evidence="4" id="KW-1185">Reference proteome</keyword>
<dbReference type="GO" id="GO:0016628">
    <property type="term" value="F:oxidoreductase activity, acting on the CH-CH group of donors, NAD or NADP as acceptor"/>
    <property type="evidence" value="ECO:0007669"/>
    <property type="project" value="InterPro"/>
</dbReference>
<dbReference type="Pfam" id="PF00107">
    <property type="entry name" value="ADH_zinc_N"/>
    <property type="match status" value="1"/>
</dbReference>
<keyword evidence="1" id="KW-0560">Oxidoreductase</keyword>
<name>A0A3L8PJB8_9ACTN</name>
<dbReference type="FunFam" id="3.40.50.720:FF:000121">
    <property type="entry name" value="Prostaglandin reductase 2"/>
    <property type="match status" value="1"/>
</dbReference>
<organism evidence="3 4">
    <name type="scientific">Aeromicrobium phragmitis</name>
    <dbReference type="NCBI Taxonomy" id="2478914"/>
    <lineage>
        <taxon>Bacteria</taxon>
        <taxon>Bacillati</taxon>
        <taxon>Actinomycetota</taxon>
        <taxon>Actinomycetes</taxon>
        <taxon>Propionibacteriales</taxon>
        <taxon>Nocardioidaceae</taxon>
        <taxon>Aeromicrobium</taxon>
    </lineage>
</organism>
<dbReference type="InterPro" id="IPR045010">
    <property type="entry name" value="MDR_fam"/>
</dbReference>
<dbReference type="Pfam" id="PF16884">
    <property type="entry name" value="ADH_N_2"/>
    <property type="match status" value="1"/>
</dbReference>
<dbReference type="EMBL" id="RDBF01000008">
    <property type="protein sequence ID" value="RLV55371.1"/>
    <property type="molecule type" value="Genomic_DNA"/>
</dbReference>
<dbReference type="InterPro" id="IPR041694">
    <property type="entry name" value="ADH_N_2"/>
</dbReference>
<dbReference type="RefSeq" id="WP_121794711.1">
    <property type="nucleotide sequence ID" value="NZ_RDBF01000008.1"/>
</dbReference>
<feature type="domain" description="Enoyl reductase (ER)" evidence="2">
    <location>
        <begin position="17"/>
        <end position="331"/>
    </location>
</feature>
<dbReference type="AlphaFoldDB" id="A0A3L8PJB8"/>
<protein>
    <submittedName>
        <fullName evidence="3">NADP-dependent oxidoreductase</fullName>
    </submittedName>
</protein>
<dbReference type="InterPro" id="IPR013149">
    <property type="entry name" value="ADH-like_C"/>
</dbReference>
<dbReference type="InterPro" id="IPR020843">
    <property type="entry name" value="ER"/>
</dbReference>
<dbReference type="OrthoDB" id="9805663at2"/>
<dbReference type="CDD" id="cd05288">
    <property type="entry name" value="PGDH"/>
    <property type="match status" value="1"/>
</dbReference>
<comment type="caution">
    <text evidence="3">The sequence shown here is derived from an EMBL/GenBank/DDBJ whole genome shotgun (WGS) entry which is preliminary data.</text>
</comment>
<dbReference type="SUPFAM" id="SSF51735">
    <property type="entry name" value="NAD(P)-binding Rossmann-fold domains"/>
    <property type="match status" value="1"/>
</dbReference>
<dbReference type="PANTHER" id="PTHR43205:SF7">
    <property type="entry name" value="PROSTAGLANDIN REDUCTASE 1"/>
    <property type="match status" value="1"/>
</dbReference>
<dbReference type="SMART" id="SM00829">
    <property type="entry name" value="PKS_ER"/>
    <property type="match status" value="1"/>
</dbReference>
<dbReference type="Gene3D" id="3.90.180.10">
    <property type="entry name" value="Medium-chain alcohol dehydrogenases, catalytic domain"/>
    <property type="match status" value="1"/>
</dbReference>
<evidence type="ECO:0000256" key="1">
    <source>
        <dbReference type="ARBA" id="ARBA00023002"/>
    </source>
</evidence>
<accession>A0A3L8PJB8</accession>
<gene>
    <name evidence="3" type="ORF">D9V41_11470</name>
</gene>
<sequence length="333" mass="35972">MEARQFVLSSRPSGAPTRDNFALQRVELPELAEGQVLVRNEVLSVDPYMRPRMDDRPSYVPPYRLDAPLDGGAVGTVVASRSPDRPVGTAVRHMRGWRDLAILDAAATDPLPETSLPLSYHLGILGMPGLTAYAGLQEVASLREGDTLFVSGAAGAVGGLVGQFARLMGATRVVGSAGSDEKARLVEDLLGFDACFNYRSGPVRELLSAVAPGGLDVYFDNVGGEHLAAAIEAMRLNGRIAMCGIIADYDTAPQQRALQADLFQVIGRRITIRGFISTDHASLRPEFLDTVTRWVEEGRIHYRETVTEGLDKTPDAFIEMLRGGNIGKAIVRI</sequence>